<protein>
    <recommendedName>
        <fullName evidence="5">TATA-binding protein interacting (TIP20) domain-containing protein</fullName>
    </recommendedName>
</protein>
<dbReference type="InterPro" id="IPR013932">
    <property type="entry name" value="TATA-bd_TIP120"/>
</dbReference>
<dbReference type="Pfam" id="PF08811">
    <property type="entry name" value="DUF1800"/>
    <property type="match status" value="2"/>
</dbReference>
<feature type="domain" description="TATA-binding protein interacting (TIP20)" evidence="5">
    <location>
        <begin position="3568"/>
        <end position="3694"/>
    </location>
</feature>
<evidence type="ECO:0000256" key="4">
    <source>
        <dbReference type="SAM" id="MobiDB-lite"/>
    </source>
</evidence>
<feature type="region of interest" description="Disordered" evidence="4">
    <location>
        <begin position="1804"/>
        <end position="1854"/>
    </location>
</feature>
<dbReference type="GeneID" id="17284862"/>
<keyword evidence="3" id="KW-0833">Ubl conjugation pathway</keyword>
<sequence length="3722" mass="397935">MQAAFGPDRTSVASLAADLSTDAAAAVEGWVHAQMALPATLLRSYFRSKANPRLHSPLATGGVRRACDASSRWHRYAFSKEDVGKALSVSEENGVYSWRVNSEIRVELDSPSLAAGEYTLCAVSESVDGMLLVGAPNDACTDLTSLTNPTIVFRSQAAIDALFLLPASSATLTPIAGVADAAVLDALVGEPTLPPCTESILRTEGGEFWRFDGRLHLEQNTLDSPAAGAESELTYKSGCPNVAKTFLTRGKCKLQETCAPLVFGSQLLQLDAATLRAFYTLSSKYVYVVEGLRLETPYDESPCSAATTRWEFADGPCDADSPLDPATRDTIVDAIAGSSDTTNPYVRDVTIDSSRVCLPEDTVGASLTVDNDCWTHVHPDHLDASNHEGNKEAAKGGRPNPIVSPAEGGDFTIRYPHHHLMTQWNKNEQYMGRLGRLGDAVGFASLPTSVQTVEMANLAGALSDERGLGAAEACGSPGETNNDPSKANHFGLYMTEYENGFSELYDPSWTGAAKGNVWITVVTRQSSDQLRQRVAWSLSQTLVMSHEGVDTHRKTELYLTYYDILVRHAFGSYKELLREVSYSPVMAKYLTFLENKGLVAGGTYPDENYAREIMQLFTVGLHQLNRDGTLALDEGGAAVTTYSNDDIMDFSRAWTGFAQQAPRGNIENYAGDGDKNMIDPCKLQPDWRDAFPKMDLFGGYIGDGHPLCADLPPRSFLRLGATYRLLGHSDTPVWTAKASGPFTPALGSPLRDFLDAAQSGDVVLTSSLPCHGDECRLQSVDVVEVPRASGGSLYFEFIRPPCVEFAFYNAPQRVRENRGNQDTVRCADPTTLGGGTACCSGDGTTATPQCSYIGETVTFDEARRQCASLAEPGSHQALCDWYSNPIVVKLECGYTWTNAACDRLQVQVHPTGWVSIVHSDTTDLHFQRDNRNLFRVRWSGGSHPTPDTGCASCDVHGDSCVCEVQVQEVPVFTDGGAMPASAAALRQMLPIGSAAPDAFDPGTYQLCSLAWCDAVEAEVYLRPGETRPALDTIFKVASNSSIDGFVHLLNRVSTVRVGGDGDFSFRNTPHFVSFIPTLRAARDAEHETEAVLDHLVTHPNTAPFLAHRLIQRLVTSNPSPRYVKAAADAFASGAHTGGLIFSGKYGDLGAMVAAILLDQEARSPTLELDPTHGLMREPVLKVMHVLRAMEYTSVDDRHVELSSMQSRIGQFVFESPSVFNFYLPEYTPPGPVMEAGLVAPEAQICTTPNLISFLNGMVSLVMDGLTSCWKGFGWGNTGCGGLWQNLARRRADADGRLAFAPVDQSPAGAVAALDLYLTGGRLQERTRGLVVSRFEEELLTKNFSEAFRIAQLLVLSAAEFHTTNAAAMSDEYRPQPQRAEPAGRPYKAIVALFLHGGADSYNILVPHSGCKDADGASLDLYAEYAAVRGEGLAIPRDDLLPITDTLQAPGQACSTFGLHPRLTEVQTLFGEGAAALFANVGALAEPITKAEFKAKTKPLPLSLFAHNAQQIAAANLHADSLTAKGVMGRLAHALASQDPPYRVGSYSIDGNQKILQGDGEPARIINRKSGIDQFTYYSTLGETLANLSATRARSVFAETYGSSLGEAFEQSEGLGATLESAQVSDEYAAANAAYDPNSQLCQQFEQVAKLIGLRSNPLEAERDVFYVQHSGFDTHSDAGGILDEKMEEFNACVGAFVAEMKRTGTWEQVTVVTLSDFGRTLTWNGRGTDHAWAGHQMALGGALKSGQASARRLIPTMPWEGIWHALAQWFGVSDADTMKTILPNLHRFDPVANHIITAEQLFEAAPPSPPVPPPSPSPPPAPPAPPLSPPTMPPPPKSPPQPNMPPPPSHCRGPIMKSWEGMNTWWSDRDARESDCSFLCVGNHNDGTRRNPGCQCFQFSTANGGSCVIYHQAPSSPPSLPAPPLSPPPPPCVTIVAPPVRDQWGTDHNQANLSGKGDWSRSDIQAYTGYDAAQFRVVSIRYCASITFSAGIGKLRLKVKAEGLADASVDGQWLVRSPRRGGSATTLTDACWEAGATALMPETADGAPFTGTWRADGDLSAFIDAGLGTDLHPTVSLSVNTDSDDDVSDSAFGMIDSFSATFCYAPHPPPSPPPPSSPLPPSPPPPAPPPPSPQPSLPPRTPPPRAPGATTTTVGAPAERTPVAVATAAIRTTSEAAALAAAIVTAIAVPVATAGEQCKSVAIWDLGGWVHPGGSIVTASSLCGLVRYNWRAHTNSHVGEDAESGQTLSGGGERVGTYTHPGCSSLSPSPPPPFSPPPPPSKPPPPFSPPPPPSPSPSPPPYPPGTTVFDDVVTFNVTFAADCASFNETALQRRLAYLLDVEPARVFLSVACGSVLVSVQIVAPNRPAAEALVQTLSAEVLSSEQAASDALGEEVIHVGLVELGAPLVVPPPEGAPPEGAPPDPGGGGAPAGSRTMLIAVIATLAPLACCVAAAAAFFVLRGQRETSKRDKDYRYMATSDLLSELQKESFKPDTDGEKKICKAILKLLNDQSSDVQGLAVKCLPPLVRKVHDAQVDAIITELCKFVLEGKEEQRDICAIALKTVVVEMPSSMGGAAARQLVPRLVSGVLKDKLEVKLESMDILNDVLRRFGSLLKPELSAQCNDALFAQLASTRAATRKRAISCIAALSAALSDKLLSQLVGSIVERMKMPAVDLDLGRTYIQTLSAISRSGGYRLGRQLELVMPLVLQQCEPGSSAPGASDPEMIESCLQAFESFVSRCPAEVGAYEEPIAKASLHYLRFDPNYADDDEMEEDDNDEEEEEMEDDEDDENYSDDDDVSWKVRRAAAKVLSAALVSRPDKLAAMVPRVAPTLISRFREREENVKMDVFATFNVLLEQVGIANRAASEAAAADAMVVDGEGGGAVSPAATALLAELPRLIKALSRQLQEKAVRTRTAAFNCLRQLASSLPGCLGEHASSLVPGVVRALKDASANPLRIEALAFLQLALSTHPPAVFQPHAATLVPTALRVSAELARVLRPSPPDPPTFDFAALVAPLFTCVSARLVAQDQDQEVKERAIECVGAVVCRLGDLHAEALPALLPVLLERMRNEMTRIAAVKTFALLAAAKVDAQLASPLAGTGGSVLQAVVGELANFLRKSDKPLRQAALSALDTIVTCHAAALAPADYDGAPERSVLEQMPPLLSDADLHVAHLALGVARSLVLQAADATVPKLAPAIVPRTLSLLQSPLLQGYALKSAFDFLAALVAHGAKPLDFSSLTKRILALADSDGTAASRHSLGVLSQAIAACATEAKAPLRASTVDAFVKQLGAPSESPHKRVLALICLGEIGAKNDLSAHKGLLPAVMAAFDVNEEEYKAAASYALGHVAAGNLSFYLPHLLKEVEAGKHEARQRRLQPRAPSRIPVAVAVTTSTRAAETRRRSAAPQYLMLSALNELAKSGGASLAAVVPQLLPTLFTFAERDEEGVRNVGPVLPELESRLSHASPNVRSVVVHALRFTLTEEARRAVRRGALLTLNCIAHSRPATLRDPISGGELLPLLYGETAKRPELVHQVDLGPFKHFVDDGLELRKAQHTRTRTEARTQPIRFRPGLALRGCAAFECMDTLLSKPVVRERLELSPFVARLAEGLADDADIKMRCHAMLVALSALPAGQPVLTGALDTLLEPLRKTLIAQLKDNAVPQQVERHDDLVRSAMRAVRALERLPEAETVPKLGELVRNTLKAGRLADKYAAVCAEEEAKPADGE</sequence>
<feature type="region of interest" description="Disordered" evidence="4">
    <location>
        <begin position="2106"/>
        <end position="2160"/>
    </location>
</feature>
<feature type="compositionally biased region" description="Pro residues" evidence="4">
    <location>
        <begin position="2268"/>
        <end position="2304"/>
    </location>
</feature>
<feature type="domain" description="TATA-binding protein interacting (TIP20)" evidence="5">
    <location>
        <begin position="3512"/>
        <end position="3550"/>
    </location>
</feature>
<dbReference type="RefSeq" id="XP_005792020.1">
    <property type="nucleotide sequence ID" value="XM_005791963.1"/>
</dbReference>
<dbReference type="SUPFAM" id="SSF48371">
    <property type="entry name" value="ARM repeat"/>
    <property type="match status" value="1"/>
</dbReference>
<dbReference type="eggNOG" id="KOG1824">
    <property type="taxonomic scope" value="Eukaryota"/>
</dbReference>
<feature type="region of interest" description="Disordered" evidence="4">
    <location>
        <begin position="2238"/>
        <end position="2305"/>
    </location>
</feature>
<dbReference type="InterPro" id="IPR016024">
    <property type="entry name" value="ARM-type_fold"/>
</dbReference>
<accession>A0A0D3KV06</accession>
<feature type="region of interest" description="Disordered" evidence="4">
    <location>
        <begin position="384"/>
        <end position="409"/>
    </location>
</feature>
<dbReference type="HOGENOM" id="CLU_224426_0_0_1"/>
<evidence type="ECO:0000256" key="1">
    <source>
        <dbReference type="ARBA" id="ARBA00007657"/>
    </source>
</evidence>
<feature type="compositionally biased region" description="Pro residues" evidence="4">
    <location>
        <begin position="2409"/>
        <end position="2424"/>
    </location>
</feature>
<evidence type="ECO:0000259" key="5">
    <source>
        <dbReference type="Pfam" id="PF08623"/>
    </source>
</evidence>
<keyword evidence="2" id="KW-0677">Repeat</keyword>
<feature type="region of interest" description="Disordered" evidence="4">
    <location>
        <begin position="2765"/>
        <end position="2797"/>
    </location>
</feature>
<dbReference type="InterPro" id="IPR014917">
    <property type="entry name" value="DUF1800"/>
</dbReference>
<keyword evidence="7" id="KW-1185">Reference proteome</keyword>
<evidence type="ECO:0000256" key="3">
    <source>
        <dbReference type="ARBA" id="ARBA00022786"/>
    </source>
</evidence>
<evidence type="ECO:0000313" key="7">
    <source>
        <dbReference type="Proteomes" id="UP000013827"/>
    </source>
</evidence>
<feature type="region of interest" description="Disordered" evidence="4">
    <location>
        <begin position="2409"/>
        <end position="2429"/>
    </location>
</feature>
<dbReference type="EnsemblProtists" id="EOD39591">
    <property type="protein sequence ID" value="EOD39591"/>
    <property type="gene ID" value="EMIHUDRAFT_462184"/>
</dbReference>
<feature type="compositionally biased region" description="Pro residues" evidence="4">
    <location>
        <begin position="2106"/>
        <end position="2146"/>
    </location>
</feature>
<comment type="similarity">
    <text evidence="1">Belongs to the CAND family.</text>
</comment>
<dbReference type="InterPro" id="IPR010869">
    <property type="entry name" value="DUF1501"/>
</dbReference>
<dbReference type="KEGG" id="ehx:EMIHUDRAFT_462184"/>
<dbReference type="Gene3D" id="1.25.10.10">
    <property type="entry name" value="Leucine-rich Repeat Variant"/>
    <property type="match status" value="1"/>
</dbReference>
<dbReference type="PANTHER" id="PTHR12696">
    <property type="entry name" value="TIP120"/>
    <property type="match status" value="1"/>
</dbReference>
<evidence type="ECO:0000256" key="2">
    <source>
        <dbReference type="ARBA" id="ARBA00022737"/>
    </source>
</evidence>
<dbReference type="Pfam" id="PF07394">
    <property type="entry name" value="DUF1501"/>
    <property type="match status" value="1"/>
</dbReference>
<dbReference type="InterPro" id="IPR011989">
    <property type="entry name" value="ARM-like"/>
</dbReference>
<organism evidence="6 7">
    <name type="scientific">Emiliania huxleyi (strain CCMP1516)</name>
    <dbReference type="NCBI Taxonomy" id="280463"/>
    <lineage>
        <taxon>Eukaryota</taxon>
        <taxon>Haptista</taxon>
        <taxon>Haptophyta</taxon>
        <taxon>Prymnesiophyceae</taxon>
        <taxon>Isochrysidales</taxon>
        <taxon>Noelaerhabdaceae</taxon>
        <taxon>Emiliania</taxon>
    </lineage>
</organism>
<reference evidence="6" key="2">
    <citation type="submission" date="2024-10" db="UniProtKB">
        <authorList>
            <consortium name="EnsemblProtists"/>
        </authorList>
    </citation>
    <scope>IDENTIFICATION</scope>
</reference>
<dbReference type="InterPro" id="IPR039852">
    <property type="entry name" value="CAND1/CAND2"/>
</dbReference>
<feature type="compositionally biased region" description="Basic and acidic residues" evidence="4">
    <location>
        <begin position="384"/>
        <end position="395"/>
    </location>
</feature>
<reference evidence="7" key="1">
    <citation type="journal article" date="2013" name="Nature">
        <title>Pan genome of the phytoplankton Emiliania underpins its global distribution.</title>
        <authorList>
            <person name="Read B.A."/>
            <person name="Kegel J."/>
            <person name="Klute M.J."/>
            <person name="Kuo A."/>
            <person name="Lefebvre S.C."/>
            <person name="Maumus F."/>
            <person name="Mayer C."/>
            <person name="Miller J."/>
            <person name="Monier A."/>
            <person name="Salamov A."/>
            <person name="Young J."/>
            <person name="Aguilar M."/>
            <person name="Claverie J.M."/>
            <person name="Frickenhaus S."/>
            <person name="Gonzalez K."/>
            <person name="Herman E.K."/>
            <person name="Lin Y.C."/>
            <person name="Napier J."/>
            <person name="Ogata H."/>
            <person name="Sarno A.F."/>
            <person name="Shmutz J."/>
            <person name="Schroeder D."/>
            <person name="de Vargas C."/>
            <person name="Verret F."/>
            <person name="von Dassow P."/>
            <person name="Valentin K."/>
            <person name="Van de Peer Y."/>
            <person name="Wheeler G."/>
            <person name="Dacks J.B."/>
            <person name="Delwiche C.F."/>
            <person name="Dyhrman S.T."/>
            <person name="Glockner G."/>
            <person name="John U."/>
            <person name="Richards T."/>
            <person name="Worden A.Z."/>
            <person name="Zhang X."/>
            <person name="Grigoriev I.V."/>
            <person name="Allen A.E."/>
            <person name="Bidle K."/>
            <person name="Borodovsky M."/>
            <person name="Bowler C."/>
            <person name="Brownlee C."/>
            <person name="Cock J.M."/>
            <person name="Elias M."/>
            <person name="Gladyshev V.N."/>
            <person name="Groth M."/>
            <person name="Guda C."/>
            <person name="Hadaegh A."/>
            <person name="Iglesias-Rodriguez M.D."/>
            <person name="Jenkins J."/>
            <person name="Jones B.M."/>
            <person name="Lawson T."/>
            <person name="Leese F."/>
            <person name="Lindquist E."/>
            <person name="Lobanov A."/>
            <person name="Lomsadze A."/>
            <person name="Malik S.B."/>
            <person name="Marsh M.E."/>
            <person name="Mackinder L."/>
            <person name="Mock T."/>
            <person name="Mueller-Roeber B."/>
            <person name="Pagarete A."/>
            <person name="Parker M."/>
            <person name="Probert I."/>
            <person name="Quesneville H."/>
            <person name="Raines C."/>
            <person name="Rensing S.A."/>
            <person name="Riano-Pachon D.M."/>
            <person name="Richier S."/>
            <person name="Rokitta S."/>
            <person name="Shiraiwa Y."/>
            <person name="Soanes D.M."/>
            <person name="van der Giezen M."/>
            <person name="Wahlund T.M."/>
            <person name="Williams B."/>
            <person name="Wilson W."/>
            <person name="Wolfe G."/>
            <person name="Wurch L.L."/>
        </authorList>
    </citation>
    <scope>NUCLEOTIDE SEQUENCE</scope>
</reference>
<dbReference type="Proteomes" id="UP000013827">
    <property type="component" value="Unassembled WGS sequence"/>
</dbReference>
<evidence type="ECO:0000313" key="6">
    <source>
        <dbReference type="EnsemblProtists" id="EOD39591"/>
    </source>
</evidence>
<feature type="compositionally biased region" description="Pro residues" evidence="4">
    <location>
        <begin position="1806"/>
        <end position="1849"/>
    </location>
</feature>
<dbReference type="GO" id="GO:0010265">
    <property type="term" value="P:SCF complex assembly"/>
    <property type="evidence" value="ECO:0007669"/>
    <property type="project" value="InterPro"/>
</dbReference>
<dbReference type="PaxDb" id="2903-EOD39591"/>
<proteinExistence type="inferred from homology"/>
<dbReference type="Pfam" id="PF25782">
    <property type="entry name" value="TPR_CAND1"/>
    <property type="match status" value="1"/>
</dbReference>
<dbReference type="STRING" id="2903.R1FV92"/>
<name>A0A0D3KV06_EMIH1</name>
<dbReference type="Pfam" id="PF08623">
    <property type="entry name" value="TIP120"/>
    <property type="match status" value="2"/>
</dbReference>